<protein>
    <recommendedName>
        <fullName evidence="6">Ras-related protein Rab-34</fullName>
    </recommendedName>
</protein>
<evidence type="ECO:0000256" key="1">
    <source>
        <dbReference type="ARBA" id="ARBA00022741"/>
    </source>
</evidence>
<dbReference type="PROSITE" id="PS51419">
    <property type="entry name" value="RAB"/>
    <property type="match status" value="1"/>
</dbReference>
<dbReference type="Pfam" id="PF00071">
    <property type="entry name" value="Ras"/>
    <property type="match status" value="1"/>
</dbReference>
<gene>
    <name evidence="4" type="ORF">RIMI_LOCUS16243735</name>
</gene>
<dbReference type="EMBL" id="CAUEEQ010045025">
    <property type="protein sequence ID" value="CAJ0958199.1"/>
    <property type="molecule type" value="Genomic_DNA"/>
</dbReference>
<keyword evidence="2" id="KW-0342">GTP-binding</keyword>
<feature type="region of interest" description="Disordered" evidence="3">
    <location>
        <begin position="224"/>
        <end position="256"/>
    </location>
</feature>
<organism evidence="4 5">
    <name type="scientific">Ranitomeya imitator</name>
    <name type="common">mimic poison frog</name>
    <dbReference type="NCBI Taxonomy" id="111125"/>
    <lineage>
        <taxon>Eukaryota</taxon>
        <taxon>Metazoa</taxon>
        <taxon>Chordata</taxon>
        <taxon>Craniata</taxon>
        <taxon>Vertebrata</taxon>
        <taxon>Euteleostomi</taxon>
        <taxon>Amphibia</taxon>
        <taxon>Batrachia</taxon>
        <taxon>Anura</taxon>
        <taxon>Neobatrachia</taxon>
        <taxon>Hyloidea</taxon>
        <taxon>Dendrobatidae</taxon>
        <taxon>Dendrobatinae</taxon>
        <taxon>Ranitomeya</taxon>
    </lineage>
</organism>
<evidence type="ECO:0000313" key="5">
    <source>
        <dbReference type="Proteomes" id="UP001176940"/>
    </source>
</evidence>
<dbReference type="SMART" id="SM00175">
    <property type="entry name" value="RAB"/>
    <property type="match status" value="1"/>
</dbReference>
<dbReference type="PANTHER" id="PTHR47977">
    <property type="entry name" value="RAS-RELATED PROTEIN RAB"/>
    <property type="match status" value="1"/>
</dbReference>
<evidence type="ECO:0000256" key="3">
    <source>
        <dbReference type="SAM" id="MobiDB-lite"/>
    </source>
</evidence>
<evidence type="ECO:0000256" key="2">
    <source>
        <dbReference type="ARBA" id="ARBA00023134"/>
    </source>
</evidence>
<name>A0ABN9M6S9_9NEOB</name>
<keyword evidence="5" id="KW-1185">Reference proteome</keyword>
<dbReference type="InterPro" id="IPR050227">
    <property type="entry name" value="Rab"/>
</dbReference>
<proteinExistence type="predicted"/>
<dbReference type="SMART" id="SM00174">
    <property type="entry name" value="RHO"/>
    <property type="match status" value="1"/>
</dbReference>
<accession>A0ABN9M6S9</accession>
<dbReference type="InterPro" id="IPR027417">
    <property type="entry name" value="P-loop_NTPase"/>
</dbReference>
<evidence type="ECO:0008006" key="6">
    <source>
        <dbReference type="Google" id="ProtNLM"/>
    </source>
</evidence>
<dbReference type="SMART" id="SM00173">
    <property type="entry name" value="RAS"/>
    <property type="match status" value="1"/>
</dbReference>
<dbReference type="InterPro" id="IPR001806">
    <property type="entry name" value="Small_GTPase"/>
</dbReference>
<keyword evidence="1" id="KW-0547">Nucleotide-binding</keyword>
<sequence>MSVLPPVRRDRIVAELPQFCIFPRCFKKEACLHTRDSFHSKVIGACKQQRTGTVGFKISKVIVVGDLSVGKTCMINRWDTAGQERFKCIASTYYRGAQAIVISFDLTDISSLEHTKQWLQDALRENDPSSVLLFLVGSKKDLTTPSQYALIERDALKVAKEMQAEYWSVSSLTGENVKEFFFRVASLTFETSVLAELEKTNARRIGDVVRINSNDNNLYQSTKKTKSKCCERPSSQQLSNKDNSCTAGTKQPGQNTGEKSFCSLCVNKAQSAAVLWNLSVARHLFHGALHVRRGIHNKNKYNNLEQYKSQLFSCVLSAYGLYCFHNCFHSCFKCSVCLPPLIPYLLQVSCLLSTFTASIPDSGVLSACCLYCLHTQFSGPGCLRPPLLPYLIQVSCLPSASTVSKPDSDVLSACGLHCFHICFRCPVCLLPPLLPYLIQVSCLLSTSTASIPDLSVLSAFRLHCIHTCFTCPVCLPLPLLPYLIQVSCLPAVSTASIPDSGVLSAFRPHCFHICFSCTVCLLPPLLPPARCPVCHPTSTASIPESGVLSACSLHCFHP</sequence>
<feature type="compositionally biased region" description="Polar residues" evidence="3">
    <location>
        <begin position="233"/>
        <end position="256"/>
    </location>
</feature>
<comment type="caution">
    <text evidence="4">The sequence shown here is derived from an EMBL/GenBank/DDBJ whole genome shotgun (WGS) entry which is preliminary data.</text>
</comment>
<dbReference type="Proteomes" id="UP001176940">
    <property type="component" value="Unassembled WGS sequence"/>
</dbReference>
<dbReference type="SUPFAM" id="SSF52540">
    <property type="entry name" value="P-loop containing nucleoside triphosphate hydrolases"/>
    <property type="match status" value="1"/>
</dbReference>
<dbReference type="PRINTS" id="PR00449">
    <property type="entry name" value="RASTRNSFRMNG"/>
</dbReference>
<evidence type="ECO:0000313" key="4">
    <source>
        <dbReference type="EMBL" id="CAJ0958199.1"/>
    </source>
</evidence>
<dbReference type="PROSITE" id="PS51421">
    <property type="entry name" value="RAS"/>
    <property type="match status" value="1"/>
</dbReference>
<dbReference type="Gene3D" id="3.40.50.300">
    <property type="entry name" value="P-loop containing nucleotide triphosphate hydrolases"/>
    <property type="match status" value="1"/>
</dbReference>
<reference evidence="4" key="1">
    <citation type="submission" date="2023-07" db="EMBL/GenBank/DDBJ databases">
        <authorList>
            <person name="Stuckert A."/>
        </authorList>
    </citation>
    <scope>NUCLEOTIDE SEQUENCE</scope>
</reference>